<dbReference type="PROSITE" id="PS50042">
    <property type="entry name" value="CNMP_BINDING_3"/>
    <property type="match status" value="2"/>
</dbReference>
<organism evidence="2 3">
    <name type="scientific">Stentor coeruleus</name>
    <dbReference type="NCBI Taxonomy" id="5963"/>
    <lineage>
        <taxon>Eukaryota</taxon>
        <taxon>Sar</taxon>
        <taxon>Alveolata</taxon>
        <taxon>Ciliophora</taxon>
        <taxon>Postciliodesmatophora</taxon>
        <taxon>Heterotrichea</taxon>
        <taxon>Heterotrichida</taxon>
        <taxon>Stentoridae</taxon>
        <taxon>Stentor</taxon>
    </lineage>
</organism>
<keyword evidence="3" id="KW-1185">Reference proteome</keyword>
<dbReference type="InterPro" id="IPR014710">
    <property type="entry name" value="RmlC-like_jellyroll"/>
</dbReference>
<evidence type="ECO:0000259" key="1">
    <source>
        <dbReference type="PROSITE" id="PS50042"/>
    </source>
</evidence>
<dbReference type="InterPro" id="IPR000595">
    <property type="entry name" value="cNMP-bd_dom"/>
</dbReference>
<dbReference type="EMBL" id="MPUH01001328">
    <property type="protein sequence ID" value="OMJ68455.1"/>
    <property type="molecule type" value="Genomic_DNA"/>
</dbReference>
<feature type="domain" description="Cyclic nucleotide-binding" evidence="1">
    <location>
        <begin position="41"/>
        <end position="144"/>
    </location>
</feature>
<reference evidence="2 3" key="1">
    <citation type="submission" date="2016-11" db="EMBL/GenBank/DDBJ databases">
        <title>The macronuclear genome of Stentor coeruleus: a giant cell with tiny introns.</title>
        <authorList>
            <person name="Slabodnick M."/>
            <person name="Ruby J.G."/>
            <person name="Reiff S.B."/>
            <person name="Swart E.C."/>
            <person name="Gosai S."/>
            <person name="Prabakaran S."/>
            <person name="Witkowska E."/>
            <person name="Larue G.E."/>
            <person name="Fisher S."/>
            <person name="Freeman R.M."/>
            <person name="Gunawardena J."/>
            <person name="Chu W."/>
            <person name="Stover N.A."/>
            <person name="Gregory B.D."/>
            <person name="Nowacki M."/>
            <person name="Derisi J."/>
            <person name="Roy S.W."/>
            <person name="Marshall W.F."/>
            <person name="Sood P."/>
        </authorList>
    </citation>
    <scope>NUCLEOTIDE SEQUENCE [LARGE SCALE GENOMIC DNA]</scope>
    <source>
        <strain evidence="2">WM001</strain>
    </source>
</reference>
<dbReference type="Proteomes" id="UP000187209">
    <property type="component" value="Unassembled WGS sequence"/>
</dbReference>
<evidence type="ECO:0000313" key="3">
    <source>
        <dbReference type="Proteomes" id="UP000187209"/>
    </source>
</evidence>
<feature type="domain" description="Cyclic nucleotide-binding" evidence="1">
    <location>
        <begin position="173"/>
        <end position="264"/>
    </location>
</feature>
<dbReference type="SUPFAM" id="SSF51206">
    <property type="entry name" value="cAMP-binding domain-like"/>
    <property type="match status" value="2"/>
</dbReference>
<dbReference type="AlphaFoldDB" id="A0A1R2AVI1"/>
<evidence type="ECO:0000313" key="2">
    <source>
        <dbReference type="EMBL" id="OMJ68455.1"/>
    </source>
</evidence>
<gene>
    <name evidence="2" type="ORF">SteCoe_34084</name>
</gene>
<dbReference type="GO" id="GO:0004862">
    <property type="term" value="F:cAMP-dependent protein kinase inhibitor activity"/>
    <property type="evidence" value="ECO:0007669"/>
    <property type="project" value="TreeGrafter"/>
</dbReference>
<protein>
    <recommendedName>
        <fullName evidence="1">Cyclic nucleotide-binding domain-containing protein</fullName>
    </recommendedName>
</protein>
<dbReference type="GO" id="GO:0005829">
    <property type="term" value="C:cytosol"/>
    <property type="evidence" value="ECO:0007669"/>
    <property type="project" value="TreeGrafter"/>
</dbReference>
<dbReference type="GO" id="GO:0005952">
    <property type="term" value="C:cAMP-dependent protein kinase complex"/>
    <property type="evidence" value="ECO:0007669"/>
    <property type="project" value="InterPro"/>
</dbReference>
<dbReference type="SMART" id="SM00100">
    <property type="entry name" value="cNMP"/>
    <property type="match status" value="1"/>
</dbReference>
<proteinExistence type="predicted"/>
<dbReference type="GO" id="GO:0034236">
    <property type="term" value="F:protein kinase A catalytic subunit binding"/>
    <property type="evidence" value="ECO:0007669"/>
    <property type="project" value="TreeGrafter"/>
</dbReference>
<dbReference type="InterPro" id="IPR050503">
    <property type="entry name" value="cAMP-dep_PK_reg_su-like"/>
</dbReference>
<dbReference type="OrthoDB" id="295217at2759"/>
<dbReference type="PANTHER" id="PTHR11635:SF152">
    <property type="entry name" value="CAMP-DEPENDENT PROTEIN KINASE TYPE I REGULATORY SUBUNIT-RELATED"/>
    <property type="match status" value="1"/>
</dbReference>
<dbReference type="Gene3D" id="2.60.120.10">
    <property type="entry name" value="Jelly Rolls"/>
    <property type="match status" value="2"/>
</dbReference>
<dbReference type="PANTHER" id="PTHR11635">
    <property type="entry name" value="CAMP-DEPENDENT PROTEIN KINASE REGULATORY CHAIN"/>
    <property type="match status" value="1"/>
</dbReference>
<dbReference type="InterPro" id="IPR018490">
    <property type="entry name" value="cNMP-bd_dom_sf"/>
</dbReference>
<sequence>MPLHKRYYKILIALINKTTKSQDDINRIADHLAKIDEFAPYISSLSTLSLEELASSMKLTEFHRLEIIFLKNSYSDKLYIIAKGHVLLYDSAENGKKFLVTTMGPGKVLGERGLIRHLPRSLTAVSKKHTHLLTLDLSTFCCIMRNQLQSNIEEKIAFLEAKFPKSFGFKSYQKEKIAYCIDIKKYKRDDIIIEQGRLIEYLIMIHSGECLLTKNYGYKQIKIICLGSGCMIADECIFYNEPSHYTYRVVSENAKLYFVKKQHFLLQCSQEVANKLATFCKARVATRDEMAEVASRVVLESNSFSNTVTKFPLAHPMLRKKFSVPYNVSQSNESLLCVPGNFNKSKEKLINLRKRVNLNRSLMVSRNSLSNSILL</sequence>
<accession>A0A1R2AVI1</accession>
<comment type="caution">
    <text evidence="2">The sequence shown here is derived from an EMBL/GenBank/DDBJ whole genome shotgun (WGS) entry which is preliminary data.</text>
</comment>
<dbReference type="Pfam" id="PF00027">
    <property type="entry name" value="cNMP_binding"/>
    <property type="match status" value="2"/>
</dbReference>
<name>A0A1R2AVI1_9CILI</name>
<dbReference type="CDD" id="cd00038">
    <property type="entry name" value="CAP_ED"/>
    <property type="match status" value="2"/>
</dbReference>
<dbReference type="GO" id="GO:0030552">
    <property type="term" value="F:cAMP binding"/>
    <property type="evidence" value="ECO:0007669"/>
    <property type="project" value="TreeGrafter"/>
</dbReference>